<dbReference type="Proteomes" id="UP000318626">
    <property type="component" value="Chromosome"/>
</dbReference>
<dbReference type="KEGG" id="bvo:Pan97_06460"/>
<reference evidence="3" key="1">
    <citation type="submission" date="2019-02" db="EMBL/GenBank/DDBJ databases">
        <title>Deep-cultivation of Planctomycetes and their phenomic and genomic characterization uncovers novel biology.</title>
        <authorList>
            <person name="Wiegand S."/>
            <person name="Jogler M."/>
            <person name="Boedeker C."/>
            <person name="Pinto D."/>
            <person name="Vollmers J."/>
            <person name="Rivas-Marin E."/>
            <person name="Kohn T."/>
            <person name="Peeters S.H."/>
            <person name="Heuer A."/>
            <person name="Rast P."/>
            <person name="Oberbeckmann S."/>
            <person name="Bunk B."/>
            <person name="Jeske O."/>
            <person name="Meyerdierks A."/>
            <person name="Storesund J.E."/>
            <person name="Kallscheuer N."/>
            <person name="Luecker S."/>
            <person name="Lage O.M."/>
            <person name="Pohl T."/>
            <person name="Merkel B.J."/>
            <person name="Hornburger P."/>
            <person name="Mueller R.-W."/>
            <person name="Bruemmer F."/>
            <person name="Labrenz M."/>
            <person name="Spormann A.M."/>
            <person name="Op den Camp H."/>
            <person name="Overmann J."/>
            <person name="Amann R."/>
            <person name="Jetten M.S.M."/>
            <person name="Mascher T."/>
            <person name="Medema M.H."/>
            <person name="Devos D.P."/>
            <person name="Kaster A.-K."/>
            <person name="Ovreas L."/>
            <person name="Rohde M."/>
            <person name="Galperin M.Y."/>
            <person name="Jogler C."/>
        </authorList>
    </citation>
    <scope>NUCLEOTIDE SEQUENCE [LARGE SCALE GENOMIC DNA]</scope>
    <source>
        <strain evidence="3">Pan97</strain>
    </source>
</reference>
<dbReference type="OrthoDB" id="5672604at2"/>
<dbReference type="AlphaFoldDB" id="A0A518C347"/>
<organism evidence="2 3">
    <name type="scientific">Bremerella volcania</name>
    <dbReference type="NCBI Taxonomy" id="2527984"/>
    <lineage>
        <taxon>Bacteria</taxon>
        <taxon>Pseudomonadati</taxon>
        <taxon>Planctomycetota</taxon>
        <taxon>Planctomycetia</taxon>
        <taxon>Pirellulales</taxon>
        <taxon>Pirellulaceae</taxon>
        <taxon>Bremerella</taxon>
    </lineage>
</organism>
<evidence type="ECO:0000313" key="3">
    <source>
        <dbReference type="Proteomes" id="UP000318626"/>
    </source>
</evidence>
<dbReference type="GO" id="GO:0016740">
    <property type="term" value="F:transferase activity"/>
    <property type="evidence" value="ECO:0007669"/>
    <property type="project" value="UniProtKB-KW"/>
</dbReference>
<keyword evidence="2" id="KW-0808">Transferase</keyword>
<accession>A0A518C347</accession>
<name>A0A518C347_9BACT</name>
<feature type="domain" description="Polysaccharide pyruvyl transferase" evidence="1">
    <location>
        <begin position="13"/>
        <end position="285"/>
    </location>
</feature>
<keyword evidence="3" id="KW-1185">Reference proteome</keyword>
<evidence type="ECO:0000259" key="1">
    <source>
        <dbReference type="Pfam" id="PF04230"/>
    </source>
</evidence>
<dbReference type="InterPro" id="IPR007345">
    <property type="entry name" value="Polysacch_pyruvyl_Trfase"/>
</dbReference>
<proteinExistence type="predicted"/>
<gene>
    <name evidence="2" type="ORF">Pan97_06460</name>
</gene>
<evidence type="ECO:0000313" key="2">
    <source>
        <dbReference type="EMBL" id="QDU73648.1"/>
    </source>
</evidence>
<protein>
    <submittedName>
        <fullName evidence="2">Polysaccharide pyruvyl transferase</fullName>
    </submittedName>
</protein>
<sequence length="362" mass="40807">MYTIFNIRPVGFNIGNDAIHLGIRSFLEKALDSHVNLITIPAVSHYESHAKAGLTARTIFEINQFGDGVIVGGGNLFENGEISVSPQALPSLEPPLMIYSVSRGRIYNRRMELVDRTDVITDHVLKALSERADLSYLRDQATVDYLHSIGCTKTRLGGCPTIFLNQIKSQLPPLSPEMQNEVLISIRNPNLMNIPLGLQARVRDDLQRLIRLCQERFDKPVRLLCHDHRDIPFAASLGQIEYIYTSDIYYYLSLLANTFLNVSYRLHATLPTLSFGKPSVSIVYDERASSLFQTLGLEDFYVDINTSSDICEDVIQKSEALLSNNDLMSQLPEKWAKFQDISETAFGGFAQRVRDYQASCTY</sequence>
<dbReference type="Pfam" id="PF04230">
    <property type="entry name" value="PS_pyruv_trans"/>
    <property type="match status" value="1"/>
</dbReference>
<dbReference type="EMBL" id="CP036289">
    <property type="protein sequence ID" value="QDU73648.1"/>
    <property type="molecule type" value="Genomic_DNA"/>
</dbReference>
<dbReference type="RefSeq" id="WP_144970644.1">
    <property type="nucleotide sequence ID" value="NZ_CP036289.1"/>
</dbReference>